<dbReference type="PIRSF" id="PIRSF037714">
    <property type="entry name" value="TolR"/>
    <property type="match status" value="1"/>
</dbReference>
<evidence type="ECO:0000256" key="6">
    <source>
        <dbReference type="RuleBase" id="RU004057"/>
    </source>
</evidence>
<evidence type="ECO:0000256" key="5">
    <source>
        <dbReference type="ARBA" id="ARBA00023136"/>
    </source>
</evidence>
<keyword evidence="12" id="KW-1185">Reference proteome</keyword>
<comment type="subcellular location">
    <subcellularLocation>
        <location evidence="1">Cell membrane</location>
        <topology evidence="1">Multi-pass membrane protein</topology>
    </subcellularLocation>
    <subcellularLocation>
        <location evidence="6">Membrane</location>
        <topology evidence="6">Multi-pass membrane protein</topology>
    </subcellularLocation>
</comment>
<dbReference type="GO" id="GO:0017038">
    <property type="term" value="P:protein import"/>
    <property type="evidence" value="ECO:0007669"/>
    <property type="project" value="TreeGrafter"/>
</dbReference>
<keyword evidence="9" id="KW-0732">Signal</keyword>
<evidence type="ECO:0000256" key="7">
    <source>
        <dbReference type="SAM" id="Coils"/>
    </source>
</evidence>
<evidence type="ECO:0000256" key="8">
    <source>
        <dbReference type="SAM" id="Phobius"/>
    </source>
</evidence>
<evidence type="ECO:0000259" key="10">
    <source>
        <dbReference type="Pfam" id="PF01618"/>
    </source>
</evidence>
<dbReference type="KEGG" id="eps:L0Y14_06530"/>
<evidence type="ECO:0000256" key="1">
    <source>
        <dbReference type="ARBA" id="ARBA00004651"/>
    </source>
</evidence>
<dbReference type="InterPro" id="IPR017270">
    <property type="entry name" value="MotA/TolQ/ExbB-rel"/>
</dbReference>
<keyword evidence="5 8" id="KW-0472">Membrane</keyword>
<comment type="similarity">
    <text evidence="6">Belongs to the exbB/tolQ family.</text>
</comment>
<feature type="coiled-coil region" evidence="7">
    <location>
        <begin position="53"/>
        <end position="83"/>
    </location>
</feature>
<keyword evidence="2" id="KW-1003">Cell membrane</keyword>
<evidence type="ECO:0000256" key="4">
    <source>
        <dbReference type="ARBA" id="ARBA00022989"/>
    </source>
</evidence>
<feature type="transmembrane region" description="Helical" evidence="8">
    <location>
        <begin position="352"/>
        <end position="375"/>
    </location>
</feature>
<evidence type="ECO:0000256" key="3">
    <source>
        <dbReference type="ARBA" id="ARBA00022692"/>
    </source>
</evidence>
<feature type="transmembrane region" description="Helical" evidence="8">
    <location>
        <begin position="270"/>
        <end position="296"/>
    </location>
</feature>
<dbReference type="AlphaFoldDB" id="A0A9J7A1Q1"/>
<organism evidence="11 12">
    <name type="scientific">Candidatus Endoriftia persephonae</name>
    <dbReference type="NCBI Taxonomy" id="393765"/>
    <lineage>
        <taxon>Bacteria</taxon>
        <taxon>Pseudomonadati</taxon>
        <taxon>Pseudomonadota</taxon>
        <taxon>Gammaproteobacteria</taxon>
        <taxon>Chromatiales</taxon>
        <taxon>Sedimenticolaceae</taxon>
        <taxon>Candidatus Endoriftia</taxon>
    </lineage>
</organism>
<keyword evidence="6" id="KW-0653">Protein transport</keyword>
<proteinExistence type="inferred from homology"/>
<keyword evidence="7" id="KW-0175">Coiled coil</keyword>
<reference evidence="11" key="1">
    <citation type="journal article" date="2022" name="Mol. Ecol. Resour.">
        <title>The complete and closed genome of the facultative generalist Candidatus Endoriftia persephone from deep-sea hydrothermal vents.</title>
        <authorList>
            <person name="de Oliveira A.L."/>
            <person name="Srivastava A."/>
            <person name="Espada-Hinojosa S."/>
            <person name="Bright M."/>
        </authorList>
    </citation>
    <scope>NUCLEOTIDE SEQUENCE</scope>
    <source>
        <strain evidence="11">Tica-EPR-9o50.N</strain>
    </source>
</reference>
<dbReference type="GO" id="GO:0005886">
    <property type="term" value="C:plasma membrane"/>
    <property type="evidence" value="ECO:0007669"/>
    <property type="project" value="UniProtKB-SubCell"/>
</dbReference>
<protein>
    <submittedName>
        <fullName evidence="11">MotA/TolQ/ExbB proton channel family protein</fullName>
    </submittedName>
</protein>
<feature type="chain" id="PRO_5039949586" evidence="9">
    <location>
        <begin position="20"/>
        <end position="451"/>
    </location>
</feature>
<keyword evidence="4 8" id="KW-1133">Transmembrane helix</keyword>
<feature type="transmembrane region" description="Helical" evidence="8">
    <location>
        <begin position="395"/>
        <end position="416"/>
    </location>
</feature>
<evidence type="ECO:0000313" key="11">
    <source>
        <dbReference type="EMBL" id="USF88879.1"/>
    </source>
</evidence>
<dbReference type="Proteomes" id="UP001056649">
    <property type="component" value="Chromosome"/>
</dbReference>
<sequence length="451" mass="49884">MKRWLLLPLAMFCCLPAWAELPANATLDGLLEQVRDTRLMQRQRHIEREARFLQRREERQEILESTLQALQAAKQKRQQQDAQFAENQRLLQQRRELLEQASAELGELFGSVRQAASQSRERFADSLINIERPGDLQQLKSLAESRELPSIDKLQSFWQLLFERTLAAGKVVRLQSQVIGADGREREQSVTRIGPFSAVSAGRYLRYLPQSGRLVELGRQPDHRYQLVARRFEAAGEAGGMMAIDPSRGAILAQLVQTPTLEERIRQGGVIGYLIIALGVVGLLVVIERLAVLGLLGRRMKRQLKLEAPGGNNPLGRVRQAVSGEAEVDAETLQLRLDEAILKEIPRLRRGLPLVGILAAVAPLLGLLGTVTGMIETFQSITLFGAGDPRLMSGGISQALVTTELGLAAAIPLVLLHSFISGRSNRLIQILDEQSAAMVAERAESRHGPAV</sequence>
<dbReference type="PANTHER" id="PTHR30625:SF11">
    <property type="entry name" value="MOTA_TOLQ_EXBB PROTON CHANNEL DOMAIN-CONTAINING PROTEIN"/>
    <property type="match status" value="1"/>
</dbReference>
<dbReference type="PANTHER" id="PTHR30625">
    <property type="entry name" value="PROTEIN TOLQ"/>
    <property type="match status" value="1"/>
</dbReference>
<dbReference type="InterPro" id="IPR002898">
    <property type="entry name" value="MotA_ExbB_proton_chnl"/>
</dbReference>
<dbReference type="Pfam" id="PF01618">
    <property type="entry name" value="MotA_ExbB"/>
    <property type="match status" value="1"/>
</dbReference>
<accession>A0A9J7A1Q1</accession>
<keyword evidence="3 8" id="KW-0812">Transmembrane</keyword>
<name>A0A9J7A1Q1_9GAMM</name>
<feature type="signal peptide" evidence="9">
    <location>
        <begin position="1"/>
        <end position="19"/>
    </location>
</feature>
<evidence type="ECO:0000256" key="9">
    <source>
        <dbReference type="SAM" id="SignalP"/>
    </source>
</evidence>
<evidence type="ECO:0000256" key="2">
    <source>
        <dbReference type="ARBA" id="ARBA00022475"/>
    </source>
</evidence>
<feature type="domain" description="MotA/TolQ/ExbB proton channel" evidence="10">
    <location>
        <begin position="325"/>
        <end position="432"/>
    </location>
</feature>
<dbReference type="InterPro" id="IPR050790">
    <property type="entry name" value="ExbB/TolQ_transport"/>
</dbReference>
<dbReference type="RefSeq" id="WP_005965210.1">
    <property type="nucleotide sequence ID" value="NZ_CP090569.1"/>
</dbReference>
<gene>
    <name evidence="11" type="ORF">L0Y14_06530</name>
</gene>
<evidence type="ECO:0000313" key="12">
    <source>
        <dbReference type="Proteomes" id="UP001056649"/>
    </source>
</evidence>
<keyword evidence="6" id="KW-0813">Transport</keyword>
<dbReference type="EMBL" id="CP090569">
    <property type="protein sequence ID" value="USF88879.1"/>
    <property type="molecule type" value="Genomic_DNA"/>
</dbReference>